<gene>
    <name evidence="3" type="ORF">OXD698_LOCUS54523</name>
</gene>
<proteinExistence type="inferred from homology"/>
<evidence type="ECO:0000259" key="2">
    <source>
        <dbReference type="Pfam" id="PF12780"/>
    </source>
</evidence>
<dbReference type="PANTHER" id="PTHR46961:SF20">
    <property type="entry name" value="LOW QUALITY PROTEIN: DYNEIN BETA CHAIN, CILIARY-LIKE"/>
    <property type="match status" value="1"/>
</dbReference>
<comment type="similarity">
    <text evidence="1">Belongs to the dynein heavy chain family.</text>
</comment>
<dbReference type="InterPro" id="IPR027417">
    <property type="entry name" value="P-loop_NTPase"/>
</dbReference>
<dbReference type="Gene3D" id="3.40.50.300">
    <property type="entry name" value="P-loop containing nucleotide triphosphate hydrolases"/>
    <property type="match status" value="1"/>
</dbReference>
<dbReference type="GO" id="GO:0045505">
    <property type="term" value="F:dynein intermediate chain binding"/>
    <property type="evidence" value="ECO:0007669"/>
    <property type="project" value="InterPro"/>
</dbReference>
<feature type="non-terminal residue" evidence="3">
    <location>
        <position position="37"/>
    </location>
</feature>
<dbReference type="InterPro" id="IPR026983">
    <property type="entry name" value="DHC"/>
</dbReference>
<protein>
    <recommendedName>
        <fullName evidence="2">Dynein heavy chain AAA module D4 domain-containing protein</fullName>
    </recommendedName>
</protein>
<organism evidence="3 4">
    <name type="scientific">Adineta steineri</name>
    <dbReference type="NCBI Taxonomy" id="433720"/>
    <lineage>
        <taxon>Eukaryota</taxon>
        <taxon>Metazoa</taxon>
        <taxon>Spiralia</taxon>
        <taxon>Gnathifera</taxon>
        <taxon>Rotifera</taxon>
        <taxon>Eurotatoria</taxon>
        <taxon>Bdelloidea</taxon>
        <taxon>Adinetida</taxon>
        <taxon>Adinetidae</taxon>
        <taxon>Adineta</taxon>
    </lineage>
</organism>
<feature type="domain" description="Dynein heavy chain AAA module D4" evidence="2">
    <location>
        <begin position="1"/>
        <end position="37"/>
    </location>
</feature>
<evidence type="ECO:0000256" key="1">
    <source>
        <dbReference type="ARBA" id="ARBA00008887"/>
    </source>
</evidence>
<dbReference type="Proteomes" id="UP000663844">
    <property type="component" value="Unassembled WGS sequence"/>
</dbReference>
<dbReference type="InterPro" id="IPR024317">
    <property type="entry name" value="Dynein_heavy_chain_D4_dom"/>
</dbReference>
<feature type="non-terminal residue" evidence="3">
    <location>
        <position position="1"/>
    </location>
</feature>
<dbReference type="PANTHER" id="PTHR46961">
    <property type="entry name" value="DYNEIN HEAVY CHAIN 1, AXONEMAL-LIKE PROTEIN"/>
    <property type="match status" value="1"/>
</dbReference>
<reference evidence="3" key="1">
    <citation type="submission" date="2021-02" db="EMBL/GenBank/DDBJ databases">
        <authorList>
            <person name="Nowell W R."/>
        </authorList>
    </citation>
    <scope>NUCLEOTIDE SEQUENCE</scope>
</reference>
<name>A0A820SHL1_9BILA</name>
<dbReference type="GO" id="GO:0030286">
    <property type="term" value="C:dynein complex"/>
    <property type="evidence" value="ECO:0007669"/>
    <property type="project" value="InterPro"/>
</dbReference>
<evidence type="ECO:0000313" key="3">
    <source>
        <dbReference type="EMBL" id="CAF4453198.1"/>
    </source>
</evidence>
<sequence>NALLIGVGGSGKQSLARLAAFVSSLDIFQITIKSNYG</sequence>
<dbReference type="EMBL" id="CAJOAZ010033219">
    <property type="protein sequence ID" value="CAF4453198.1"/>
    <property type="molecule type" value="Genomic_DNA"/>
</dbReference>
<accession>A0A820SHL1</accession>
<comment type="caution">
    <text evidence="3">The sequence shown here is derived from an EMBL/GenBank/DDBJ whole genome shotgun (WGS) entry which is preliminary data.</text>
</comment>
<dbReference type="AlphaFoldDB" id="A0A820SHL1"/>
<evidence type="ECO:0000313" key="4">
    <source>
        <dbReference type="Proteomes" id="UP000663844"/>
    </source>
</evidence>
<dbReference type="GO" id="GO:0007018">
    <property type="term" value="P:microtubule-based movement"/>
    <property type="evidence" value="ECO:0007669"/>
    <property type="project" value="InterPro"/>
</dbReference>
<dbReference type="Pfam" id="PF12780">
    <property type="entry name" value="AAA_8"/>
    <property type="match status" value="1"/>
</dbReference>
<dbReference type="GO" id="GO:0051959">
    <property type="term" value="F:dynein light intermediate chain binding"/>
    <property type="evidence" value="ECO:0007669"/>
    <property type="project" value="InterPro"/>
</dbReference>